<protein>
    <recommendedName>
        <fullName evidence="4">Secreted protein</fullName>
    </recommendedName>
</protein>
<feature type="compositionally biased region" description="Polar residues" evidence="1">
    <location>
        <begin position="52"/>
        <end position="63"/>
    </location>
</feature>
<gene>
    <name evidence="2" type="ORF">IF129_04620</name>
</gene>
<organism evidence="2 3">
    <name type="scientific">Streptomyces chumphonensis</name>
    <dbReference type="NCBI Taxonomy" id="1214925"/>
    <lineage>
        <taxon>Bacteria</taxon>
        <taxon>Bacillati</taxon>
        <taxon>Actinomycetota</taxon>
        <taxon>Actinomycetes</taxon>
        <taxon>Kitasatosporales</taxon>
        <taxon>Streptomycetaceae</taxon>
        <taxon>Streptomyces</taxon>
    </lineage>
</organism>
<feature type="compositionally biased region" description="Low complexity" evidence="1">
    <location>
        <begin position="99"/>
        <end position="119"/>
    </location>
</feature>
<name>A0A927EVN9_9ACTN</name>
<comment type="caution">
    <text evidence="2">The sequence shown here is derived from an EMBL/GenBank/DDBJ whole genome shotgun (WGS) entry which is preliminary data.</text>
</comment>
<dbReference type="RefSeq" id="WP_191208071.1">
    <property type="nucleotide sequence ID" value="NZ_BAABKL010000039.1"/>
</dbReference>
<feature type="compositionally biased region" description="Pro residues" evidence="1">
    <location>
        <begin position="67"/>
        <end position="78"/>
    </location>
</feature>
<reference evidence="2" key="1">
    <citation type="submission" date="2020-09" db="EMBL/GenBank/DDBJ databases">
        <title>Secondary metabolite and genome analysis of marine Streptomyces chumphonensis KK1-2T.</title>
        <authorList>
            <person name="Phongsopitanun W."/>
            <person name="Kanchanasin P."/>
            <person name="Pittayakhajonwut P."/>
            <person name="Suwanborirux K."/>
            <person name="Tanasupawat S."/>
        </authorList>
    </citation>
    <scope>NUCLEOTIDE SEQUENCE</scope>
    <source>
        <strain evidence="2">KK1-2</strain>
    </source>
</reference>
<feature type="region of interest" description="Disordered" evidence="1">
    <location>
        <begin position="44"/>
        <end position="140"/>
    </location>
</feature>
<dbReference type="EMBL" id="JACXYU010000001">
    <property type="protein sequence ID" value="MBD3930849.1"/>
    <property type="molecule type" value="Genomic_DNA"/>
</dbReference>
<proteinExistence type="predicted"/>
<evidence type="ECO:0000313" key="3">
    <source>
        <dbReference type="Proteomes" id="UP000632289"/>
    </source>
</evidence>
<accession>A0A927EVN9</accession>
<dbReference type="AlphaFoldDB" id="A0A927EVN9"/>
<evidence type="ECO:0000313" key="2">
    <source>
        <dbReference type="EMBL" id="MBD3930849.1"/>
    </source>
</evidence>
<evidence type="ECO:0008006" key="4">
    <source>
        <dbReference type="Google" id="ProtNLM"/>
    </source>
</evidence>
<feature type="compositionally biased region" description="Gly residues" evidence="1">
    <location>
        <begin position="86"/>
        <end position="96"/>
    </location>
</feature>
<sequence>MRQGWLQGGAWLLATGAAVTLSWFGVHTVMTGTAYDPPVTTPVARADAAESASGTPPVASSATHRPPGSPAPPEPASPAAPDDGDGAPGSGEGADGAGEESPGSATSQTTPTGEPTAGETPEDAPAQAPGEDRGEVRSYTADGGRVAFDLRADSASLVSATPHSGWEVRVWTQEQWVRVTFSRGDRSSSVFCTWHDGPPRVQVDER</sequence>
<keyword evidence="3" id="KW-1185">Reference proteome</keyword>
<dbReference type="Proteomes" id="UP000632289">
    <property type="component" value="Unassembled WGS sequence"/>
</dbReference>
<evidence type="ECO:0000256" key="1">
    <source>
        <dbReference type="SAM" id="MobiDB-lite"/>
    </source>
</evidence>